<proteinExistence type="predicted"/>
<dbReference type="EMBL" id="LR796786">
    <property type="protein sequence ID" value="CAB4166122.1"/>
    <property type="molecule type" value="Genomic_DNA"/>
</dbReference>
<dbReference type="EMBL" id="LR796882">
    <property type="protein sequence ID" value="CAB4172478.1"/>
    <property type="molecule type" value="Genomic_DNA"/>
</dbReference>
<evidence type="ECO:0000313" key="1">
    <source>
        <dbReference type="EMBL" id="CAB4166122.1"/>
    </source>
</evidence>
<name>A0A6J5PTU6_9CAUD</name>
<accession>A0A6J5PTU6</accession>
<evidence type="ECO:0000313" key="2">
    <source>
        <dbReference type="EMBL" id="CAB4172478.1"/>
    </source>
</evidence>
<organism evidence="2">
    <name type="scientific">uncultured Caudovirales phage</name>
    <dbReference type="NCBI Taxonomy" id="2100421"/>
    <lineage>
        <taxon>Viruses</taxon>
        <taxon>Duplodnaviria</taxon>
        <taxon>Heunggongvirae</taxon>
        <taxon>Uroviricota</taxon>
        <taxon>Caudoviricetes</taxon>
        <taxon>Peduoviridae</taxon>
        <taxon>Maltschvirus</taxon>
        <taxon>Maltschvirus maltsch</taxon>
    </lineage>
</organism>
<reference evidence="2" key="1">
    <citation type="submission" date="2020-05" db="EMBL/GenBank/DDBJ databases">
        <authorList>
            <person name="Chiriac C."/>
            <person name="Salcher M."/>
            <person name="Ghai R."/>
            <person name="Kavagutti S V."/>
        </authorList>
    </citation>
    <scope>NUCLEOTIDE SEQUENCE</scope>
</reference>
<protein>
    <submittedName>
        <fullName evidence="2">Uncharacterized protein</fullName>
    </submittedName>
</protein>
<gene>
    <name evidence="1" type="ORF">UFOVP843_11</name>
    <name evidence="2" type="ORF">UFOVP936_28</name>
</gene>
<sequence length="161" mass="17148">MAAKTGLAAVLAEAGAGTAVLPDEAEQLDLLGLRDVPEAKRGRGRPPGARNRSVQDVADYLLAKYRDPLETLVQMAGAGVEELAAALGCSRLEAWQEKRHAAVAALPYIRQRQPQAVNVGVSQAVHLTIVDMPGDEPRVSVGPMVEVVENQRVIETDNHAV</sequence>